<sequence>MEYIIYEVKADEKLEDIAEKHRVSTEDIKKINPNVRFFKSFWGDEIVGCLQQLKIPQENAPVIVGKIVKEDSLSFEKIARFRCEQTNITKVLDNITFSSTIKTQYLLSEAKEKLYKALHILLEDYIPQVNPNELEVSFELVKPIEFFKNNIKLILDTNGDIDKIINFKQIEREWIRFKKNELPNINFFNQIKAQSEESARDFIKMGNIEFSNESKFKEVLCKNLFYHIFLKANRGEKIEGYTFSQVSQLFPNQEITVKVNKTIVSEDENTIVFRLVGNLEKNKISTEELEKQYNEIYKPMLKYSFTDYDYIYRITYTLSKSTGVLLDGKVLLDEKIKNNFECITQFDIKQVEL</sequence>
<dbReference type="EMBL" id="CP022385">
    <property type="protein sequence ID" value="ATA83160.1"/>
    <property type="molecule type" value="Genomic_DNA"/>
</dbReference>
<dbReference type="Gene3D" id="3.10.350.10">
    <property type="entry name" value="LysM domain"/>
    <property type="match status" value="1"/>
</dbReference>
<dbReference type="Proteomes" id="UP000217301">
    <property type="component" value="Chromosome"/>
</dbReference>
<evidence type="ECO:0000313" key="3">
    <source>
        <dbReference type="EMBL" id="SQA76505.1"/>
    </source>
</evidence>
<keyword evidence="4" id="KW-1185">Reference proteome</keyword>
<dbReference type="CDD" id="cd00118">
    <property type="entry name" value="LysM"/>
    <property type="match status" value="1"/>
</dbReference>
<evidence type="ECO:0000313" key="5">
    <source>
        <dbReference type="Proteomes" id="UP000249902"/>
    </source>
</evidence>
<dbReference type="KEGG" id="cspu:CGC55_00990"/>
<evidence type="ECO:0000313" key="4">
    <source>
        <dbReference type="Proteomes" id="UP000217301"/>
    </source>
</evidence>
<reference evidence="2" key="1">
    <citation type="journal article" date="2017" name="Genome Announc.">
        <title>Twelve Complete Reference Genomes of Clinical Isolates in the Capnocytophaga Genus.</title>
        <authorList>
            <person name="Villarma A."/>
            <person name="Gulvik C.A."/>
            <person name="Rowe L.A."/>
            <person name="Sheth M."/>
            <person name="Juieng P."/>
            <person name="Nicholson A.C."/>
            <person name="Loparev V.N."/>
            <person name="McQuiston J.R."/>
        </authorList>
    </citation>
    <scope>NUCLEOTIDE SEQUENCE</scope>
    <source>
        <strain evidence="2">KC1668</strain>
    </source>
</reference>
<dbReference type="InterPro" id="IPR036779">
    <property type="entry name" value="LysM_dom_sf"/>
</dbReference>
<dbReference type="RefSeq" id="WP_002682339.1">
    <property type="nucleotide sequence ID" value="NZ_CP022385.1"/>
</dbReference>
<dbReference type="InterPro" id="IPR018392">
    <property type="entry name" value="LysM"/>
</dbReference>
<evidence type="ECO:0000313" key="2">
    <source>
        <dbReference type="EMBL" id="ATA83160.1"/>
    </source>
</evidence>
<proteinExistence type="predicted"/>
<gene>
    <name evidence="2" type="ORF">CGC55_00990</name>
    <name evidence="3" type="ORF">NCTC11653_02430</name>
</gene>
<dbReference type="EMBL" id="UAVP01000011">
    <property type="protein sequence ID" value="SQA76505.1"/>
    <property type="molecule type" value="Genomic_DNA"/>
</dbReference>
<reference evidence="4" key="2">
    <citation type="submission" date="2017-06" db="EMBL/GenBank/DDBJ databases">
        <title>Capnocytophaga spp. assemblies.</title>
        <authorList>
            <person name="Gulvik C.A."/>
        </authorList>
    </citation>
    <scope>NUCLEOTIDE SEQUENCE [LARGE SCALE GENOMIC DNA]</scope>
    <source>
        <strain evidence="4">KC1668</strain>
    </source>
</reference>
<feature type="domain" description="LysM" evidence="1">
    <location>
        <begin position="4"/>
        <end position="48"/>
    </location>
</feature>
<organism evidence="3 5">
    <name type="scientific">Capnocytophaga sputigena</name>
    <dbReference type="NCBI Taxonomy" id="1019"/>
    <lineage>
        <taxon>Bacteria</taxon>
        <taxon>Pseudomonadati</taxon>
        <taxon>Bacteroidota</taxon>
        <taxon>Flavobacteriia</taxon>
        <taxon>Flavobacteriales</taxon>
        <taxon>Flavobacteriaceae</taxon>
        <taxon>Capnocytophaga</taxon>
    </lineage>
</organism>
<accession>A0AAX2IDR2</accession>
<evidence type="ECO:0000259" key="1">
    <source>
        <dbReference type="PROSITE" id="PS51782"/>
    </source>
</evidence>
<reference evidence="3 5" key="3">
    <citation type="submission" date="2018-06" db="EMBL/GenBank/DDBJ databases">
        <authorList>
            <consortium name="Pathogen Informatics"/>
            <person name="Doyle S."/>
        </authorList>
    </citation>
    <scope>NUCLEOTIDE SEQUENCE [LARGE SCALE GENOMIC DNA]</scope>
    <source>
        <strain evidence="3 5">NCTC11653</strain>
    </source>
</reference>
<protein>
    <recommendedName>
        <fullName evidence="1">LysM domain-containing protein</fullName>
    </recommendedName>
</protein>
<dbReference type="Proteomes" id="UP000249902">
    <property type="component" value="Unassembled WGS sequence"/>
</dbReference>
<name>A0AAX2IDR2_CAPSP</name>
<dbReference type="AlphaFoldDB" id="A0AAX2IDR2"/>
<dbReference type="PROSITE" id="PS51782">
    <property type="entry name" value="LYSM"/>
    <property type="match status" value="1"/>
</dbReference>